<keyword evidence="5" id="KW-0190">Covalent protein-DNA linkage</keyword>
<keyword evidence="7" id="KW-0456">Lyase</keyword>
<reference evidence="10 11" key="1">
    <citation type="submission" date="2024-03" db="EMBL/GenBank/DDBJ databases">
        <title>Actinomycetospora sp. OC33-EN06, a novel actinomycete isolated from wild orchid (Aerides multiflora).</title>
        <authorList>
            <person name="Suriyachadkun C."/>
        </authorList>
    </citation>
    <scope>NUCLEOTIDE SEQUENCE [LARGE SCALE GENOMIC DNA]</scope>
    <source>
        <strain evidence="10 11">OC33-EN06</strain>
    </source>
</reference>
<keyword evidence="2 8" id="KW-0645">Protease</keyword>
<evidence type="ECO:0000256" key="9">
    <source>
        <dbReference type="SAM" id="MobiDB-lite"/>
    </source>
</evidence>
<evidence type="ECO:0000256" key="5">
    <source>
        <dbReference type="ARBA" id="ARBA00023124"/>
    </source>
</evidence>
<accession>A0ABU8MZ56</accession>
<evidence type="ECO:0000256" key="3">
    <source>
        <dbReference type="ARBA" id="ARBA00022763"/>
    </source>
</evidence>
<dbReference type="Proteomes" id="UP001370100">
    <property type="component" value="Unassembled WGS sequence"/>
</dbReference>
<dbReference type="EC" id="3.4.-.-" evidence="8"/>
<dbReference type="EMBL" id="JBBEGL010000001">
    <property type="protein sequence ID" value="MEJ2885407.1"/>
    <property type="molecule type" value="Genomic_DNA"/>
</dbReference>
<name>A0ABU8MZ56_9PSEU</name>
<dbReference type="InterPro" id="IPR003738">
    <property type="entry name" value="SRAP"/>
</dbReference>
<evidence type="ECO:0000256" key="7">
    <source>
        <dbReference type="ARBA" id="ARBA00023239"/>
    </source>
</evidence>
<organism evidence="10 11">
    <name type="scientific">Actinomycetospora aeridis</name>
    <dbReference type="NCBI Taxonomy" id="3129231"/>
    <lineage>
        <taxon>Bacteria</taxon>
        <taxon>Bacillati</taxon>
        <taxon>Actinomycetota</taxon>
        <taxon>Actinomycetes</taxon>
        <taxon>Pseudonocardiales</taxon>
        <taxon>Pseudonocardiaceae</taxon>
        <taxon>Actinomycetospora</taxon>
    </lineage>
</organism>
<evidence type="ECO:0000256" key="1">
    <source>
        <dbReference type="ARBA" id="ARBA00008136"/>
    </source>
</evidence>
<keyword evidence="11" id="KW-1185">Reference proteome</keyword>
<sequence>MCGRYSQAKDPATLAEEFDAVDATDGAWPGPEYNVAPTTTVVGVVDRHPRDAAGKADPQRLERSLRAMRWGLVPGWADDPKIGNRMINARSDSLTSKPAFRRAVKGRRCLLPADGWFEWQRDGPGGRKVPYFITLPGGRSLAFAGLWETWRAKDAPKGTAPLISTTVVTIDAAGPLTEIHHRMPLVLPAERWPDWLDPDNDDPTDLLEPPPVELLTSFELRQVSTKVNNVQNHGPELIEESHEEPEQAGLDLDLHTDTDADVPATQ</sequence>
<comment type="similarity">
    <text evidence="1 8">Belongs to the SOS response-associated peptidase family.</text>
</comment>
<dbReference type="PANTHER" id="PTHR13604">
    <property type="entry name" value="DC12-RELATED"/>
    <property type="match status" value="1"/>
</dbReference>
<evidence type="ECO:0000256" key="2">
    <source>
        <dbReference type="ARBA" id="ARBA00022670"/>
    </source>
</evidence>
<dbReference type="Pfam" id="PF02586">
    <property type="entry name" value="SRAP"/>
    <property type="match status" value="1"/>
</dbReference>
<keyword evidence="6" id="KW-0238">DNA-binding</keyword>
<keyword evidence="4 8" id="KW-0378">Hydrolase</keyword>
<dbReference type="InterPro" id="IPR036590">
    <property type="entry name" value="SRAP-like"/>
</dbReference>
<evidence type="ECO:0000256" key="8">
    <source>
        <dbReference type="RuleBase" id="RU364100"/>
    </source>
</evidence>
<feature type="region of interest" description="Disordered" evidence="9">
    <location>
        <begin position="226"/>
        <end position="266"/>
    </location>
</feature>
<evidence type="ECO:0000256" key="4">
    <source>
        <dbReference type="ARBA" id="ARBA00022801"/>
    </source>
</evidence>
<proteinExistence type="inferred from homology"/>
<keyword evidence="3" id="KW-0227">DNA damage</keyword>
<dbReference type="Gene3D" id="3.90.1680.10">
    <property type="entry name" value="SOS response associated peptidase-like"/>
    <property type="match status" value="1"/>
</dbReference>
<gene>
    <name evidence="10" type="ORF">WCD41_03020</name>
</gene>
<evidence type="ECO:0000313" key="11">
    <source>
        <dbReference type="Proteomes" id="UP001370100"/>
    </source>
</evidence>
<protein>
    <recommendedName>
        <fullName evidence="8">Abasic site processing protein</fullName>
        <ecNumber evidence="8">3.4.-.-</ecNumber>
    </recommendedName>
</protein>
<dbReference type="SUPFAM" id="SSF143081">
    <property type="entry name" value="BB1717-like"/>
    <property type="match status" value="1"/>
</dbReference>
<dbReference type="RefSeq" id="WP_337711891.1">
    <property type="nucleotide sequence ID" value="NZ_JBBEGL010000001.1"/>
</dbReference>
<evidence type="ECO:0000313" key="10">
    <source>
        <dbReference type="EMBL" id="MEJ2885407.1"/>
    </source>
</evidence>
<dbReference type="PANTHER" id="PTHR13604:SF0">
    <property type="entry name" value="ABASIC SITE PROCESSING PROTEIN HMCES"/>
    <property type="match status" value="1"/>
</dbReference>
<evidence type="ECO:0000256" key="6">
    <source>
        <dbReference type="ARBA" id="ARBA00023125"/>
    </source>
</evidence>
<comment type="caution">
    <text evidence="10">The sequence shown here is derived from an EMBL/GenBank/DDBJ whole genome shotgun (WGS) entry which is preliminary data.</text>
</comment>